<comment type="caution">
    <text evidence="1">The sequence shown here is derived from an EMBL/GenBank/DDBJ whole genome shotgun (WGS) entry which is preliminary data.</text>
</comment>
<dbReference type="EMBL" id="MSFK01000039">
    <property type="protein sequence ID" value="PWY70311.1"/>
    <property type="molecule type" value="Genomic_DNA"/>
</dbReference>
<dbReference type="STRING" id="1450535.A0A317VAJ1"/>
<dbReference type="RefSeq" id="XP_025462602.1">
    <property type="nucleotide sequence ID" value="XM_025614743.1"/>
</dbReference>
<gene>
    <name evidence="1" type="ORF">BO94DRAFT_569526</name>
</gene>
<sequence>MPSITSLPTECLWTCKHLHSIYVSNKYSVLGKIGPRDIPAFDDAVIAVRATRIVLESFDKCHFPPDPFPFDCLSLEAQTPSLDDIRLRENFRRAMYRSFLMGAVLCRAYQEPLSPLKEDDDRPQDFLKDAKLRIDDPDAWLITRDEMAYLLKYPSEHHSCEPALLSMYPEDATPRDLDLHHARVLYAEIVQCLLMTMAFLNPNANTQFFEDASHDTRELDRKVTIIPLGSFYPERISMPNNPHKAHKTLLVKQPVPHPQKTGTAWHPSSSCLWAILNNMHAFSGQPNTYGESYPTPPPPLQIFQYIFRTHMGLRFIDFAFEEDGIDSTHRLFVHHPSISRIFVDGWPEEVPIMFDTLGAEEGHYVTSYVPDPHV</sequence>
<organism evidence="1 2">
    <name type="scientific">Aspergillus sclerotioniger CBS 115572</name>
    <dbReference type="NCBI Taxonomy" id="1450535"/>
    <lineage>
        <taxon>Eukaryota</taxon>
        <taxon>Fungi</taxon>
        <taxon>Dikarya</taxon>
        <taxon>Ascomycota</taxon>
        <taxon>Pezizomycotina</taxon>
        <taxon>Eurotiomycetes</taxon>
        <taxon>Eurotiomycetidae</taxon>
        <taxon>Eurotiales</taxon>
        <taxon>Aspergillaceae</taxon>
        <taxon>Aspergillus</taxon>
        <taxon>Aspergillus subgen. Circumdati</taxon>
    </lineage>
</organism>
<dbReference type="Proteomes" id="UP000246702">
    <property type="component" value="Unassembled WGS sequence"/>
</dbReference>
<evidence type="ECO:0000313" key="1">
    <source>
        <dbReference type="EMBL" id="PWY70311.1"/>
    </source>
</evidence>
<reference evidence="1 2" key="1">
    <citation type="submission" date="2016-12" db="EMBL/GenBank/DDBJ databases">
        <title>The genomes of Aspergillus section Nigri reveals drivers in fungal speciation.</title>
        <authorList>
            <consortium name="DOE Joint Genome Institute"/>
            <person name="Vesth T.C."/>
            <person name="Nybo J."/>
            <person name="Theobald S."/>
            <person name="Brandl J."/>
            <person name="Frisvad J.C."/>
            <person name="Nielsen K.F."/>
            <person name="Lyhne E.K."/>
            <person name="Kogle M.E."/>
            <person name="Kuo A."/>
            <person name="Riley R."/>
            <person name="Clum A."/>
            <person name="Nolan M."/>
            <person name="Lipzen A."/>
            <person name="Salamov A."/>
            <person name="Henrissat B."/>
            <person name="Wiebenga A."/>
            <person name="De Vries R.P."/>
            <person name="Grigoriev I.V."/>
            <person name="Mortensen U.H."/>
            <person name="Andersen M.R."/>
            <person name="Baker S.E."/>
        </authorList>
    </citation>
    <scope>NUCLEOTIDE SEQUENCE [LARGE SCALE GENOMIC DNA]</scope>
    <source>
        <strain evidence="1 2">CBS 115572</strain>
    </source>
</reference>
<keyword evidence="2" id="KW-1185">Reference proteome</keyword>
<dbReference type="GeneID" id="37116886"/>
<name>A0A317VAJ1_9EURO</name>
<evidence type="ECO:0000313" key="2">
    <source>
        <dbReference type="Proteomes" id="UP000246702"/>
    </source>
</evidence>
<protein>
    <submittedName>
        <fullName evidence="1">Uncharacterized protein</fullName>
    </submittedName>
</protein>
<dbReference type="OrthoDB" id="5280464at2759"/>
<dbReference type="AlphaFoldDB" id="A0A317VAJ1"/>
<proteinExistence type="predicted"/>
<accession>A0A317VAJ1</accession>